<keyword evidence="2" id="KW-1185">Reference proteome</keyword>
<dbReference type="PIRSF" id="PIRSF015853">
    <property type="entry name" value="Pep_DppA"/>
    <property type="match status" value="1"/>
</dbReference>
<dbReference type="RefSeq" id="WP_280998995.1">
    <property type="nucleotide sequence ID" value="NZ_CP069362.1"/>
</dbReference>
<dbReference type="InterPro" id="IPR007035">
    <property type="entry name" value="Peptidase_M55"/>
</dbReference>
<accession>A0ABY8PQN7</accession>
<dbReference type="CDD" id="cd08769">
    <property type="entry name" value="DAP_dppA_2"/>
    <property type="match status" value="1"/>
</dbReference>
<dbReference type="Gene3D" id="3.30.1360.130">
    <property type="entry name" value="Dipeptide transport protein"/>
    <property type="match status" value="1"/>
</dbReference>
<organism evidence="1 2">
    <name type="scientific">Marinitoga aeolica</name>
    <dbReference type="NCBI Taxonomy" id="2809031"/>
    <lineage>
        <taxon>Bacteria</taxon>
        <taxon>Thermotogati</taxon>
        <taxon>Thermotogota</taxon>
        <taxon>Thermotogae</taxon>
        <taxon>Petrotogales</taxon>
        <taxon>Petrotogaceae</taxon>
        <taxon>Marinitoga</taxon>
    </lineage>
</organism>
<protein>
    <submittedName>
        <fullName evidence="1">M55 family metallopeptidase</fullName>
    </submittedName>
</protein>
<sequence>MKIYISFDFEGLAGVTQWSDVTKGKDFKQYYAMEQLKALLKPLKEHDIVISDSHAMGDNILWEISKEFPNVELISGGIRKYYMMSGIDKSFDRMIFFGYHSGVGELYSTMDHTYSSSSIHNIWINGKYMNETLINAAFGGLFNVPLAMVIGDDKLKKQLNGYFNNLIYVSTKESIGRFSAKFKPMKKLLEEIENATQVMLNYKKEDFTIFTFEKPIEMIVEFSDTLRADMVESMPLVERIDGRKVKLVHDDYKVVFEGLLAMTYITMAAKYL</sequence>
<dbReference type="SUPFAM" id="SSF63992">
    <property type="entry name" value="Dipeptide transport protein"/>
    <property type="match status" value="1"/>
</dbReference>
<reference evidence="1 2" key="1">
    <citation type="submission" date="2021-02" db="EMBL/GenBank/DDBJ databases">
        <title>Characterization of Marinitoga sp. nov. str. BP5-C20A.</title>
        <authorList>
            <person name="Erauso G."/>
            <person name="Postec A."/>
        </authorList>
    </citation>
    <scope>NUCLEOTIDE SEQUENCE [LARGE SCALE GENOMIC DNA]</scope>
    <source>
        <strain evidence="1 2">BP5-C20A</strain>
    </source>
</reference>
<gene>
    <name evidence="1" type="ORF">JRV97_11385</name>
</gene>
<evidence type="ECO:0000313" key="2">
    <source>
        <dbReference type="Proteomes" id="UP001232493"/>
    </source>
</evidence>
<dbReference type="Pfam" id="PF04951">
    <property type="entry name" value="Peptidase_M55"/>
    <property type="match status" value="1"/>
</dbReference>
<name>A0ABY8PQN7_9BACT</name>
<dbReference type="InterPro" id="IPR036177">
    <property type="entry name" value="Peptidase_M55_sf"/>
</dbReference>
<dbReference type="InterPro" id="IPR027476">
    <property type="entry name" value="DppA_N"/>
</dbReference>
<dbReference type="Proteomes" id="UP001232493">
    <property type="component" value="Chromosome"/>
</dbReference>
<proteinExistence type="predicted"/>
<dbReference type="Gene3D" id="3.40.50.10780">
    <property type="entry name" value="Dipeptide transport protein"/>
    <property type="match status" value="1"/>
</dbReference>
<dbReference type="EMBL" id="CP069362">
    <property type="protein sequence ID" value="WGS64940.1"/>
    <property type="molecule type" value="Genomic_DNA"/>
</dbReference>
<evidence type="ECO:0000313" key="1">
    <source>
        <dbReference type="EMBL" id="WGS64940.1"/>
    </source>
</evidence>